<comment type="caution">
    <text evidence="1">The sequence shown here is derived from an EMBL/GenBank/DDBJ whole genome shotgun (WGS) entry which is preliminary data.</text>
</comment>
<dbReference type="InterPro" id="IPR036188">
    <property type="entry name" value="FAD/NAD-bd_sf"/>
</dbReference>
<dbReference type="PRINTS" id="PR00420">
    <property type="entry name" value="RNGMNOXGNASE"/>
</dbReference>
<dbReference type="PANTHER" id="PTHR43422:SF3">
    <property type="entry name" value="THIAMINE THIAZOLE SYNTHASE"/>
    <property type="match status" value="1"/>
</dbReference>
<dbReference type="PANTHER" id="PTHR43422">
    <property type="entry name" value="THIAMINE THIAZOLE SYNTHASE"/>
    <property type="match status" value="1"/>
</dbReference>
<dbReference type="EMBL" id="BMPI01000021">
    <property type="protein sequence ID" value="GGM38696.1"/>
    <property type="molecule type" value="Genomic_DNA"/>
</dbReference>
<dbReference type="AlphaFoldDB" id="A0A917TUN3"/>
<name>A0A917TUN3_9ACTN</name>
<accession>A0A917TUN3</accession>
<reference evidence="1" key="1">
    <citation type="journal article" date="2014" name="Int. J. Syst. Evol. Microbiol.">
        <title>Complete genome sequence of Corynebacterium casei LMG S-19264T (=DSM 44701T), isolated from a smear-ripened cheese.</title>
        <authorList>
            <consortium name="US DOE Joint Genome Institute (JGI-PGF)"/>
            <person name="Walter F."/>
            <person name="Albersmeier A."/>
            <person name="Kalinowski J."/>
            <person name="Ruckert C."/>
        </authorList>
    </citation>
    <scope>NUCLEOTIDE SEQUENCE</scope>
    <source>
        <strain evidence="1">JCM 19831</strain>
    </source>
</reference>
<sequence length="407" mass="43051">MTHSNIARRVVVLGGGIAGLLAAAALAPRHDSVLIVERDLLPAGPLHRRGVPQGRHVHAMLPRGLQAAEELLPGFTDRLLAAGALRGDISADARWYLNGRRLRAARSGLTAVSGSRPLIEHTARELVRQLPNVRFLDGYDIVGLSAGDAGHRVVRVTSRHGDGSRALPAGLVVDATGRGSRMPQWLAALGATPPQEEVVPIDLRYSTRIFADDGRFGTDLVAVTARYGDRRRSSVVQRLEGRRILVTLAGVRGEVPPTDLDGFLRYAESLPVPDTADVVRGAAPLGDAVTFRVPAYVRRRYERADVPGGIVVIGDAACAFNPVYGQGMSVAAVCALALRDGEDGFFARQAEALEAPWALATGSDRGGSPQVRALQLAACEDDELAVAFLRVTALVDPPSALAALAAA</sequence>
<protein>
    <submittedName>
        <fullName evidence="1">FAD-binding monooxygenase</fullName>
    </submittedName>
</protein>
<evidence type="ECO:0000313" key="2">
    <source>
        <dbReference type="Proteomes" id="UP000642070"/>
    </source>
</evidence>
<keyword evidence="1" id="KW-0503">Monooxygenase</keyword>
<gene>
    <name evidence="1" type="ORF">GCM10007977_045200</name>
</gene>
<dbReference type="GO" id="GO:0004497">
    <property type="term" value="F:monooxygenase activity"/>
    <property type="evidence" value="ECO:0007669"/>
    <property type="project" value="UniProtKB-KW"/>
</dbReference>
<organism evidence="1 2">
    <name type="scientific">Dactylosporangium sucinum</name>
    <dbReference type="NCBI Taxonomy" id="1424081"/>
    <lineage>
        <taxon>Bacteria</taxon>
        <taxon>Bacillati</taxon>
        <taxon>Actinomycetota</taxon>
        <taxon>Actinomycetes</taxon>
        <taxon>Micromonosporales</taxon>
        <taxon>Micromonosporaceae</taxon>
        <taxon>Dactylosporangium</taxon>
    </lineage>
</organism>
<keyword evidence="2" id="KW-1185">Reference proteome</keyword>
<dbReference type="RefSeq" id="WP_190251891.1">
    <property type="nucleotide sequence ID" value="NZ_BMPI01000021.1"/>
</dbReference>
<dbReference type="SUPFAM" id="SSF51905">
    <property type="entry name" value="FAD/NAD(P)-binding domain"/>
    <property type="match status" value="1"/>
</dbReference>
<proteinExistence type="predicted"/>
<dbReference type="Proteomes" id="UP000642070">
    <property type="component" value="Unassembled WGS sequence"/>
</dbReference>
<dbReference type="Gene3D" id="3.50.50.60">
    <property type="entry name" value="FAD/NAD(P)-binding domain"/>
    <property type="match status" value="1"/>
</dbReference>
<evidence type="ECO:0000313" key="1">
    <source>
        <dbReference type="EMBL" id="GGM38696.1"/>
    </source>
</evidence>
<reference evidence="1" key="2">
    <citation type="submission" date="2020-09" db="EMBL/GenBank/DDBJ databases">
        <authorList>
            <person name="Sun Q."/>
            <person name="Ohkuma M."/>
        </authorList>
    </citation>
    <scope>NUCLEOTIDE SEQUENCE</scope>
    <source>
        <strain evidence="1">JCM 19831</strain>
    </source>
</reference>
<dbReference type="Pfam" id="PF12831">
    <property type="entry name" value="FAD_oxidored"/>
    <property type="match status" value="1"/>
</dbReference>
<keyword evidence="1" id="KW-0560">Oxidoreductase</keyword>